<sequence length="461" mass="50063">MQDRIRHIHFVGIGGVGMAGIAEVCLNLGYTVSGSDIQESANTTRLAALGARIFIGHSEQAVQGADVVVVSSAVPEQNPEIIHARAQRIPVIPRAMMLAELMRMRYGIAIAGTHGKTTTTSLTAAILTEGGLDPTYVIGGRLNQTGSHARLGASEYLVAEADESDASFLHLLPHMAVITNIEPDHMGTYGGDFEQLKETFVQFVQRLPFYGQLIVCNEDETIRQLLPRFERHTLTYGLDDSADLWAESIEFAGLRSHFVLRRGDLALPITLNMPGEHNVLNALAAAAVALELGVAPDAIARALEAFHGVGRRFNVYPQRRVGSHCVTLVDDYGHHPTEVGATLQAAVQAFPGQRRVLVFQLHRYSRTAEQFDRFVSELQQADCVILPPVYAAGEAPVPGADHRAIAQALRTQGYANVFVSESLEEARELAEKVVEDGDILLVLGAGNVGQLARQWQQEVCA</sequence>
<feature type="domain" description="Mur ligase central" evidence="17">
    <location>
        <begin position="110"/>
        <end position="289"/>
    </location>
</feature>
<keyword evidence="8 14" id="KW-0067">ATP-binding</keyword>
<feature type="binding site" evidence="14">
    <location>
        <begin position="112"/>
        <end position="118"/>
    </location>
    <ligand>
        <name>ATP</name>
        <dbReference type="ChEBI" id="CHEBI:30616"/>
    </ligand>
</feature>
<protein>
    <recommendedName>
        <fullName evidence="3 14">UDP-N-acetylmuramate--L-alanine ligase</fullName>
        <ecNumber evidence="3 14">6.3.2.8</ecNumber>
    </recommendedName>
    <alternativeName>
        <fullName evidence="14">UDP-N-acetylmuramoyl-L-alanine synthetase</fullName>
    </alternativeName>
</protein>
<dbReference type="PANTHER" id="PTHR43445">
    <property type="entry name" value="UDP-N-ACETYLMURAMATE--L-ALANINE LIGASE-RELATED"/>
    <property type="match status" value="1"/>
</dbReference>
<evidence type="ECO:0000313" key="18">
    <source>
        <dbReference type="EMBL" id="SIN74891.1"/>
    </source>
</evidence>
<name>A0A1N6DVV4_9GAMM</name>
<comment type="catalytic activity">
    <reaction evidence="13 14">
        <text>UDP-N-acetyl-alpha-D-muramate + L-alanine + ATP = UDP-N-acetyl-alpha-D-muramoyl-L-alanine + ADP + phosphate + H(+)</text>
        <dbReference type="Rhea" id="RHEA:23372"/>
        <dbReference type="ChEBI" id="CHEBI:15378"/>
        <dbReference type="ChEBI" id="CHEBI:30616"/>
        <dbReference type="ChEBI" id="CHEBI:43474"/>
        <dbReference type="ChEBI" id="CHEBI:57972"/>
        <dbReference type="ChEBI" id="CHEBI:70757"/>
        <dbReference type="ChEBI" id="CHEBI:83898"/>
        <dbReference type="ChEBI" id="CHEBI:456216"/>
        <dbReference type="EC" id="6.3.2.8"/>
    </reaction>
</comment>
<evidence type="ECO:0000256" key="14">
    <source>
        <dbReference type="HAMAP-Rule" id="MF_00046"/>
    </source>
</evidence>
<dbReference type="SUPFAM" id="SSF53244">
    <property type="entry name" value="MurD-like peptide ligases, peptide-binding domain"/>
    <property type="match status" value="1"/>
</dbReference>
<keyword evidence="5 14" id="KW-0436">Ligase</keyword>
<dbReference type="GO" id="GO:0008763">
    <property type="term" value="F:UDP-N-acetylmuramate-L-alanine ligase activity"/>
    <property type="evidence" value="ECO:0007669"/>
    <property type="project" value="UniProtKB-UniRule"/>
</dbReference>
<feature type="domain" description="Mur ligase C-terminal" evidence="16">
    <location>
        <begin position="312"/>
        <end position="446"/>
    </location>
</feature>
<keyword evidence="10 14" id="KW-0573">Peptidoglycan synthesis</keyword>
<dbReference type="InterPro" id="IPR036565">
    <property type="entry name" value="Mur-like_cat_sf"/>
</dbReference>
<dbReference type="OrthoDB" id="9804126at2"/>
<proteinExistence type="inferred from homology"/>
<evidence type="ECO:0000256" key="11">
    <source>
        <dbReference type="ARBA" id="ARBA00023306"/>
    </source>
</evidence>
<dbReference type="Gene3D" id="3.40.1190.10">
    <property type="entry name" value="Mur-like, catalytic domain"/>
    <property type="match status" value="1"/>
</dbReference>
<evidence type="ECO:0000256" key="8">
    <source>
        <dbReference type="ARBA" id="ARBA00022840"/>
    </source>
</evidence>
<dbReference type="EC" id="6.3.2.8" evidence="3 14"/>
<dbReference type="NCBIfam" id="TIGR01082">
    <property type="entry name" value="murC"/>
    <property type="match status" value="1"/>
</dbReference>
<evidence type="ECO:0000313" key="19">
    <source>
        <dbReference type="Proteomes" id="UP000198461"/>
    </source>
</evidence>
<dbReference type="GO" id="GO:0071555">
    <property type="term" value="P:cell wall organization"/>
    <property type="evidence" value="ECO:0007669"/>
    <property type="project" value="UniProtKB-KW"/>
</dbReference>
<evidence type="ECO:0000256" key="12">
    <source>
        <dbReference type="ARBA" id="ARBA00023316"/>
    </source>
</evidence>
<feature type="domain" description="Mur ligase N-terminal catalytic" evidence="15">
    <location>
        <begin position="7"/>
        <end position="106"/>
    </location>
</feature>
<dbReference type="Gene3D" id="3.40.50.720">
    <property type="entry name" value="NAD(P)-binding Rossmann-like Domain"/>
    <property type="match status" value="1"/>
</dbReference>
<dbReference type="FunFam" id="3.40.1190.10:FF:000001">
    <property type="entry name" value="UDP-N-acetylmuramate--L-alanine ligase"/>
    <property type="match status" value="1"/>
</dbReference>
<evidence type="ECO:0000256" key="3">
    <source>
        <dbReference type="ARBA" id="ARBA00012211"/>
    </source>
</evidence>
<dbReference type="RefSeq" id="WP_074200749.1">
    <property type="nucleotide sequence ID" value="NZ_FSRE01000001.1"/>
</dbReference>
<keyword evidence="11 14" id="KW-0131">Cell cycle</keyword>
<keyword evidence="4 14" id="KW-0963">Cytoplasm</keyword>
<dbReference type="GO" id="GO:0008360">
    <property type="term" value="P:regulation of cell shape"/>
    <property type="evidence" value="ECO:0007669"/>
    <property type="project" value="UniProtKB-KW"/>
</dbReference>
<keyword evidence="12 14" id="KW-0961">Cell wall biogenesis/degradation</keyword>
<dbReference type="InterPro" id="IPR004101">
    <property type="entry name" value="Mur_ligase_C"/>
</dbReference>
<evidence type="ECO:0000256" key="7">
    <source>
        <dbReference type="ARBA" id="ARBA00022741"/>
    </source>
</evidence>
<dbReference type="Pfam" id="PF01225">
    <property type="entry name" value="Mur_ligase"/>
    <property type="match status" value="1"/>
</dbReference>
<dbReference type="InterPro" id="IPR000713">
    <property type="entry name" value="Mur_ligase_N"/>
</dbReference>
<dbReference type="Pfam" id="PF08245">
    <property type="entry name" value="Mur_ligase_M"/>
    <property type="match status" value="1"/>
</dbReference>
<evidence type="ECO:0000256" key="6">
    <source>
        <dbReference type="ARBA" id="ARBA00022618"/>
    </source>
</evidence>
<dbReference type="InterPro" id="IPR050061">
    <property type="entry name" value="MurCDEF_pg_biosynth"/>
</dbReference>
<comment type="function">
    <text evidence="14">Cell wall formation.</text>
</comment>
<comment type="similarity">
    <text evidence="14">Belongs to the MurCDEF family.</text>
</comment>
<dbReference type="InterPro" id="IPR013221">
    <property type="entry name" value="Mur_ligase_cen"/>
</dbReference>
<evidence type="ECO:0000256" key="10">
    <source>
        <dbReference type="ARBA" id="ARBA00022984"/>
    </source>
</evidence>
<evidence type="ECO:0000259" key="15">
    <source>
        <dbReference type="Pfam" id="PF01225"/>
    </source>
</evidence>
<dbReference type="GO" id="GO:0005524">
    <property type="term" value="F:ATP binding"/>
    <property type="evidence" value="ECO:0007669"/>
    <property type="project" value="UniProtKB-UniRule"/>
</dbReference>
<dbReference type="UniPathway" id="UPA00219"/>
<evidence type="ECO:0000259" key="17">
    <source>
        <dbReference type="Pfam" id="PF08245"/>
    </source>
</evidence>
<accession>A0A1N6DVV4</accession>
<dbReference type="GO" id="GO:0005737">
    <property type="term" value="C:cytoplasm"/>
    <property type="evidence" value="ECO:0007669"/>
    <property type="project" value="UniProtKB-SubCell"/>
</dbReference>
<evidence type="ECO:0000256" key="4">
    <source>
        <dbReference type="ARBA" id="ARBA00022490"/>
    </source>
</evidence>
<dbReference type="AlphaFoldDB" id="A0A1N6DVV4"/>
<dbReference type="InterPro" id="IPR036615">
    <property type="entry name" value="Mur_ligase_C_dom_sf"/>
</dbReference>
<evidence type="ECO:0000256" key="1">
    <source>
        <dbReference type="ARBA" id="ARBA00004496"/>
    </source>
</evidence>
<dbReference type="Gene3D" id="3.90.190.20">
    <property type="entry name" value="Mur ligase, C-terminal domain"/>
    <property type="match status" value="1"/>
</dbReference>
<organism evidence="18 19">
    <name type="scientific">Sulfurivirga caldicuralii</name>
    <dbReference type="NCBI Taxonomy" id="364032"/>
    <lineage>
        <taxon>Bacteria</taxon>
        <taxon>Pseudomonadati</taxon>
        <taxon>Pseudomonadota</taxon>
        <taxon>Gammaproteobacteria</taxon>
        <taxon>Thiotrichales</taxon>
        <taxon>Piscirickettsiaceae</taxon>
        <taxon>Sulfurivirga</taxon>
    </lineage>
</organism>
<keyword evidence="7 14" id="KW-0547">Nucleotide-binding</keyword>
<dbReference type="SUPFAM" id="SSF51984">
    <property type="entry name" value="MurCD N-terminal domain"/>
    <property type="match status" value="1"/>
</dbReference>
<dbReference type="GO" id="GO:0009252">
    <property type="term" value="P:peptidoglycan biosynthetic process"/>
    <property type="evidence" value="ECO:0007669"/>
    <property type="project" value="UniProtKB-UniRule"/>
</dbReference>
<comment type="subcellular location">
    <subcellularLocation>
        <location evidence="1 14">Cytoplasm</location>
    </subcellularLocation>
</comment>
<dbReference type="STRING" id="364032.SAMN05443662_0443"/>
<dbReference type="Pfam" id="PF02875">
    <property type="entry name" value="Mur_ligase_C"/>
    <property type="match status" value="1"/>
</dbReference>
<dbReference type="InterPro" id="IPR005758">
    <property type="entry name" value="UDP-N-AcMur_Ala_ligase_MurC"/>
</dbReference>
<dbReference type="EMBL" id="FSRE01000001">
    <property type="protein sequence ID" value="SIN74891.1"/>
    <property type="molecule type" value="Genomic_DNA"/>
</dbReference>
<dbReference type="PANTHER" id="PTHR43445:SF3">
    <property type="entry name" value="UDP-N-ACETYLMURAMATE--L-ALANINE LIGASE"/>
    <property type="match status" value="1"/>
</dbReference>
<keyword evidence="6 14" id="KW-0132">Cell division</keyword>
<evidence type="ECO:0000256" key="13">
    <source>
        <dbReference type="ARBA" id="ARBA00047833"/>
    </source>
</evidence>
<evidence type="ECO:0000256" key="9">
    <source>
        <dbReference type="ARBA" id="ARBA00022960"/>
    </source>
</evidence>
<dbReference type="Proteomes" id="UP000198461">
    <property type="component" value="Unassembled WGS sequence"/>
</dbReference>
<reference evidence="18 19" key="1">
    <citation type="submission" date="2016-11" db="EMBL/GenBank/DDBJ databases">
        <authorList>
            <person name="Jaros S."/>
            <person name="Januszkiewicz K."/>
            <person name="Wedrychowicz H."/>
        </authorList>
    </citation>
    <scope>NUCLEOTIDE SEQUENCE [LARGE SCALE GENOMIC DNA]</scope>
    <source>
        <strain evidence="18 19">DSM 17737</strain>
    </source>
</reference>
<comment type="pathway">
    <text evidence="2 14">Cell wall biogenesis; peptidoglycan biosynthesis.</text>
</comment>
<dbReference type="SUPFAM" id="SSF53623">
    <property type="entry name" value="MurD-like peptide ligases, catalytic domain"/>
    <property type="match status" value="1"/>
</dbReference>
<evidence type="ECO:0000256" key="5">
    <source>
        <dbReference type="ARBA" id="ARBA00022598"/>
    </source>
</evidence>
<keyword evidence="19" id="KW-1185">Reference proteome</keyword>
<dbReference type="GO" id="GO:0051301">
    <property type="term" value="P:cell division"/>
    <property type="evidence" value="ECO:0007669"/>
    <property type="project" value="UniProtKB-KW"/>
</dbReference>
<gene>
    <name evidence="14" type="primary">murC</name>
    <name evidence="18" type="ORF">SAMN05443662_0443</name>
</gene>
<evidence type="ECO:0000256" key="2">
    <source>
        <dbReference type="ARBA" id="ARBA00004752"/>
    </source>
</evidence>
<dbReference type="HAMAP" id="MF_00046">
    <property type="entry name" value="MurC"/>
    <property type="match status" value="1"/>
</dbReference>
<keyword evidence="9 14" id="KW-0133">Cell shape</keyword>
<evidence type="ECO:0000259" key="16">
    <source>
        <dbReference type="Pfam" id="PF02875"/>
    </source>
</evidence>